<feature type="transmembrane region" description="Helical" evidence="1">
    <location>
        <begin position="96"/>
        <end position="116"/>
    </location>
</feature>
<feature type="transmembrane region" description="Helical" evidence="1">
    <location>
        <begin position="65"/>
        <end position="84"/>
    </location>
</feature>
<dbReference type="EMBL" id="CP104013">
    <property type="protein sequence ID" value="UYP47783.1"/>
    <property type="molecule type" value="Genomic_DNA"/>
</dbReference>
<protein>
    <submittedName>
        <fullName evidence="2">Uncharacterized protein</fullName>
    </submittedName>
</protein>
<gene>
    <name evidence="2" type="ORF">NEF87_004068</name>
</gene>
<evidence type="ECO:0000313" key="2">
    <source>
        <dbReference type="EMBL" id="UYP47783.1"/>
    </source>
</evidence>
<reference evidence="2" key="1">
    <citation type="submission" date="2022-09" db="EMBL/GenBank/DDBJ databases">
        <title>Actin cytoskeleton and complex cell architecture in an #Asgard archaeon.</title>
        <authorList>
            <person name="Ponce Toledo R.I."/>
            <person name="Schleper C."/>
            <person name="Rodrigues Oliveira T."/>
            <person name="Wollweber F."/>
            <person name="Xu J."/>
            <person name="Rittmann S."/>
            <person name="Klingl A."/>
            <person name="Pilhofer M."/>
        </authorList>
    </citation>
    <scope>NUCLEOTIDE SEQUENCE</scope>
    <source>
        <strain evidence="2">B-35</strain>
    </source>
</reference>
<evidence type="ECO:0000256" key="1">
    <source>
        <dbReference type="SAM" id="Phobius"/>
    </source>
</evidence>
<feature type="transmembrane region" description="Helical" evidence="1">
    <location>
        <begin position="122"/>
        <end position="143"/>
    </location>
</feature>
<proteinExistence type="predicted"/>
<dbReference type="Proteomes" id="UP001208689">
    <property type="component" value="Chromosome"/>
</dbReference>
<keyword evidence="1" id="KW-0472">Membrane</keyword>
<accession>A0ABY6HW78</accession>
<keyword evidence="1" id="KW-1133">Transmembrane helix</keyword>
<feature type="transmembrane region" description="Helical" evidence="1">
    <location>
        <begin position="42"/>
        <end position="59"/>
    </location>
</feature>
<organism evidence="2 3">
    <name type="scientific">Candidatus Lokiarchaeum ossiferum</name>
    <dbReference type="NCBI Taxonomy" id="2951803"/>
    <lineage>
        <taxon>Archaea</taxon>
        <taxon>Promethearchaeati</taxon>
        <taxon>Promethearchaeota</taxon>
        <taxon>Promethearchaeia</taxon>
        <taxon>Promethearchaeales</taxon>
        <taxon>Promethearchaeaceae</taxon>
        <taxon>Candidatus Lokiarchaeum</taxon>
    </lineage>
</organism>
<feature type="transmembrane region" description="Helical" evidence="1">
    <location>
        <begin position="190"/>
        <end position="211"/>
    </location>
</feature>
<feature type="transmembrane region" description="Helical" evidence="1">
    <location>
        <begin position="155"/>
        <end position="178"/>
    </location>
</feature>
<keyword evidence="1" id="KW-0812">Transmembrane</keyword>
<name>A0ABY6HW78_9ARCH</name>
<feature type="transmembrane region" description="Helical" evidence="1">
    <location>
        <begin position="12"/>
        <end position="30"/>
    </location>
</feature>
<sequence>MLEDYLDIQTLSFITSIVSISTFIVMLFVAKKQKIYPGFKEWTLANFFNSLGMILLALRPILPDFISIIIANNFILLYLVFIARGLRKFAEGDQQLWFDVIPPLLLTIFFIFYTYVIPNVNARIIIISSLIFLISCRICYIIWTGIYKILLKKQIFLFTSFVIFIGWHLTRLILTILLESQIEDFLEAGIIQGLAFINIISSNIIQSLLLIDCNSQKLEKDLNESQDEIKNLSGLLPICSSCKKIRNESNSWDNIENYISDHSDALLTHSLCPECVAKLYPDMDFDELED</sequence>
<keyword evidence="3" id="KW-1185">Reference proteome</keyword>
<evidence type="ECO:0000313" key="3">
    <source>
        <dbReference type="Proteomes" id="UP001208689"/>
    </source>
</evidence>